<keyword evidence="1" id="KW-1133">Transmembrane helix</keyword>
<organismHost>
    <name type="scientific">Paramecium bursaria</name>
    <dbReference type="NCBI Taxonomy" id="74790"/>
</organismHost>
<name>A7IUR3_PBCVM</name>
<keyword evidence="1" id="KW-0472">Membrane</keyword>
<organism evidence="2 3">
    <name type="scientific">Paramecium bursaria Chlorella virus MT325</name>
    <name type="common">PBCV-MT325</name>
    <dbReference type="NCBI Taxonomy" id="346932"/>
    <lineage>
        <taxon>Viruses</taxon>
        <taxon>Varidnaviria</taxon>
        <taxon>Bamfordvirae</taxon>
        <taxon>Nucleocytoviricota</taxon>
        <taxon>Megaviricetes</taxon>
        <taxon>Algavirales</taxon>
        <taxon>Phycodnaviridae</taxon>
        <taxon>Chlorovirus</taxon>
        <taxon>Chlorovirus conductrix</taxon>
        <taxon>Paramecium bursaria Chlorella virus A1</taxon>
    </lineage>
</organism>
<dbReference type="Proteomes" id="UP000246715">
    <property type="component" value="Segment"/>
</dbReference>
<evidence type="ECO:0000313" key="3">
    <source>
        <dbReference type="Proteomes" id="UP000246715"/>
    </source>
</evidence>
<sequence length="85" mass="9402">MISPGKLNFGCFPHAHLLLITLIIFDVLHSTQCIPLSSPGRLKLGIFPHGHFLIMTLIISDSLCALHHFALRPSVLYDACFLHLG</sequence>
<reference evidence="2 3" key="1">
    <citation type="journal article" date="2007" name="Virology">
        <title>Sequence and annotation of the 314-kb MT325 and the 321-kb FR483 viruses that infect Chlorella Pbi.</title>
        <authorList>
            <person name="Fitzgerald L.A."/>
            <person name="Graves M.V."/>
            <person name="Li X."/>
            <person name="Feldblyum T."/>
            <person name="Hartigan J."/>
            <person name="Van Etten J.L."/>
        </authorList>
    </citation>
    <scope>NUCLEOTIDE SEQUENCE [LARGE SCALE GENOMIC DNA]</scope>
    <source>
        <strain evidence="2 3">MT325</strain>
    </source>
</reference>
<evidence type="ECO:0000256" key="1">
    <source>
        <dbReference type="SAM" id="Phobius"/>
    </source>
</evidence>
<proteinExistence type="predicted"/>
<dbReference type="EMBL" id="DQ491001">
    <property type="protein sequence ID" value="ABT14087.1"/>
    <property type="molecule type" value="Genomic_DNA"/>
</dbReference>
<evidence type="ECO:0000313" key="2">
    <source>
        <dbReference type="EMBL" id="ABT14087.1"/>
    </source>
</evidence>
<gene>
    <name evidence="2" type="primary">m533R</name>
    <name evidence="2" type="ORF">MT325_m533R</name>
</gene>
<protein>
    <submittedName>
        <fullName evidence="2">Uncharacterized protein m533R</fullName>
    </submittedName>
</protein>
<feature type="transmembrane region" description="Helical" evidence="1">
    <location>
        <begin position="46"/>
        <end position="66"/>
    </location>
</feature>
<keyword evidence="1" id="KW-0812">Transmembrane</keyword>
<accession>A7IUR3</accession>